<dbReference type="PANTHER" id="PTHR35004">
    <property type="entry name" value="TRANSPOSASE RV3428C-RELATED"/>
    <property type="match status" value="1"/>
</dbReference>
<feature type="compositionally biased region" description="Acidic residues" evidence="1">
    <location>
        <begin position="862"/>
        <end position="873"/>
    </location>
</feature>
<dbReference type="SUPFAM" id="SSF53098">
    <property type="entry name" value="Ribonuclease H-like"/>
    <property type="match status" value="1"/>
</dbReference>
<accession>A0ABU7TS18</accession>
<feature type="region of interest" description="Disordered" evidence="1">
    <location>
        <begin position="851"/>
        <end position="873"/>
    </location>
</feature>
<gene>
    <name evidence="3" type="ORF">MOTC310_17240</name>
</gene>
<dbReference type="InterPro" id="IPR001584">
    <property type="entry name" value="Integrase_cat-core"/>
</dbReference>
<dbReference type="Pfam" id="PF09299">
    <property type="entry name" value="Mu-transpos_C"/>
    <property type="match status" value="1"/>
</dbReference>
<dbReference type="InterPro" id="IPR012337">
    <property type="entry name" value="RNaseH-like_sf"/>
</dbReference>
<dbReference type="PROSITE" id="PS50994">
    <property type="entry name" value="INTEGRASE"/>
    <property type="match status" value="1"/>
</dbReference>
<feature type="compositionally biased region" description="Basic and acidic residues" evidence="1">
    <location>
        <begin position="155"/>
        <end position="168"/>
    </location>
</feature>
<feature type="region of interest" description="Disordered" evidence="1">
    <location>
        <begin position="890"/>
        <end position="955"/>
    </location>
</feature>
<feature type="domain" description="Integrase catalytic" evidence="2">
    <location>
        <begin position="482"/>
        <end position="688"/>
    </location>
</feature>
<keyword evidence="4" id="KW-1185">Reference proteome</keyword>
<dbReference type="InterPro" id="IPR015378">
    <property type="entry name" value="Transposase-like_Mu_C"/>
</dbReference>
<evidence type="ECO:0000256" key="1">
    <source>
        <dbReference type="SAM" id="MobiDB-lite"/>
    </source>
</evidence>
<evidence type="ECO:0000313" key="4">
    <source>
        <dbReference type="Proteomes" id="UP001355206"/>
    </source>
</evidence>
<comment type="caution">
    <text evidence="3">The sequence shown here is derived from an EMBL/GenBank/DDBJ whole genome shotgun (WGS) entry which is preliminary data.</text>
</comment>
<dbReference type="InterPro" id="IPR036397">
    <property type="entry name" value="RNaseH_sf"/>
</dbReference>
<protein>
    <recommendedName>
        <fullName evidence="2">Integrase catalytic domain-containing protein</fullName>
    </recommendedName>
</protein>
<feature type="compositionally biased region" description="Basic residues" evidence="1">
    <location>
        <begin position="188"/>
        <end position="197"/>
    </location>
</feature>
<organism evidence="3 4">
    <name type="scientific">Methylobacterium oryzae</name>
    <dbReference type="NCBI Taxonomy" id="334852"/>
    <lineage>
        <taxon>Bacteria</taxon>
        <taxon>Pseudomonadati</taxon>
        <taxon>Pseudomonadota</taxon>
        <taxon>Alphaproteobacteria</taxon>
        <taxon>Hyphomicrobiales</taxon>
        <taxon>Methylobacteriaceae</taxon>
        <taxon>Methylobacterium</taxon>
    </lineage>
</organism>
<feature type="region of interest" description="Disordered" evidence="1">
    <location>
        <begin position="147"/>
        <end position="197"/>
    </location>
</feature>
<evidence type="ECO:0000313" key="3">
    <source>
        <dbReference type="EMBL" id="MEE7492122.1"/>
    </source>
</evidence>
<sequence>MAQSRRHALRLRHVVLPFAKGQPGLDLLREHAGERYGLPAGGRCRRAHPARAADWAVMARWRGMARRGGQGLLGRDRCGQHARRGQGGEGARRPRSPLAPAAHGAVLPRPGHQHGRALRTHDPGRTPARQYTSPLRLCLQRGSTVGGRCAAADKPPTRTHDRCRDPLRNGRRRRDARRAVPPCPFGRRGTRHGPPHRVGHDRRLVPLMAVPQLQAAQFGGVVKIARGQRLRVRGVMHQVRRRVDNTRFVVDAVEDGASTTRDFGWLDQGWLSGEIVVLPTRWDELDAGTQALITSDLDAATDAMRRIAYYREPYAEAFDDFRNGRTPIGRSLDDLFRDVAAGRNSSRAPQDYEAPPKRSQLYEFTAKWVKADRDIRALLPNHPGRGNRTARVCQTLSDILDELIEAVFLTPVARTKVAMYVAAKRHIATLNEEVGQEGAELVARIPLPSRAMVEKRCDKLELYDRLYYRKDPIKAAQELLPVGIGPVATRVNERWELDSSPVDVLVIDKATGALLGRPTITAVIDCATRLIIGWWISFEGESTLQIMQAIRHAIEPKLPIPGVRNPNPGRGKPQGIWVDNGKAHRSNALAEAGRRLGFEPFWLPPRRPRLRGKIERWFRTLGVSLIHNLRGTVKSNPKQREDYDAENDAVFTLEEITWIISYWICDVYNVRVHRGTRRSPIGLWRELANEHAPSLPPSHADLNILLSQIENRTVSRRGIEWNGLLYNSPLLAMMRDRPDFDPSQIQIRCNPGNIEYLYVLGPGVSTYQPVPCTNKSYAKGKTLHQHLCVLKHAKERAKEDEALTEGDFELAWGELILGGQKLLAGNGRRKTLKRLGRLFALGVNPASITPPTGMGARIPGLFDDEDEDCSEDVDGVLTPASEIDEVQALSIPSSSADVDEQTAPPPVQRRPTKAKPRNPAVEPTERSDASLGPDPGAASTSEAPIPPDAMEADYD</sequence>
<dbReference type="PANTHER" id="PTHR35004:SF6">
    <property type="entry name" value="TRANSPOSASE"/>
    <property type="match status" value="1"/>
</dbReference>
<dbReference type="Proteomes" id="UP001355206">
    <property type="component" value="Unassembled WGS sequence"/>
</dbReference>
<dbReference type="Gene3D" id="3.30.420.10">
    <property type="entry name" value="Ribonuclease H-like superfamily/Ribonuclease H"/>
    <property type="match status" value="1"/>
</dbReference>
<name>A0ABU7TS18_9HYPH</name>
<dbReference type="EMBL" id="MLCA01000008">
    <property type="protein sequence ID" value="MEE7492122.1"/>
    <property type="molecule type" value="Genomic_DNA"/>
</dbReference>
<reference evidence="3 4" key="1">
    <citation type="journal article" date="2012" name="Genet. Mol. Biol.">
        <title>Analysis of 16S rRNA and mxaF genes revealing insights into Methylobacterium niche-specific plant association.</title>
        <authorList>
            <person name="Dourado M.N."/>
            <person name="Andreote F.D."/>
            <person name="Dini-Andreote F."/>
            <person name="Conti R."/>
            <person name="Araujo J.M."/>
            <person name="Araujo W.L."/>
        </authorList>
    </citation>
    <scope>NUCLEOTIDE SEQUENCE [LARGE SCALE GENOMIC DNA]</scope>
    <source>
        <strain evidence="3 4">TC3-10</strain>
    </source>
</reference>
<evidence type="ECO:0000259" key="2">
    <source>
        <dbReference type="PROSITE" id="PS50994"/>
    </source>
</evidence>
<feature type="region of interest" description="Disordered" evidence="1">
    <location>
        <begin position="70"/>
        <end position="134"/>
    </location>
</feature>
<proteinExistence type="predicted"/>